<dbReference type="EC" id="3.4.-.-" evidence="8"/>
<dbReference type="Proteomes" id="UP001597180">
    <property type="component" value="Unassembled WGS sequence"/>
</dbReference>
<reference evidence="10" key="1">
    <citation type="journal article" date="2019" name="Int. J. Syst. Evol. Microbiol.">
        <title>The Global Catalogue of Microorganisms (GCM) 10K type strain sequencing project: providing services to taxonomists for standard genome sequencing and annotation.</title>
        <authorList>
            <consortium name="The Broad Institute Genomics Platform"/>
            <consortium name="The Broad Institute Genome Sequencing Center for Infectious Disease"/>
            <person name="Wu L."/>
            <person name="Ma J."/>
        </authorList>
    </citation>
    <scope>NUCLEOTIDE SEQUENCE [LARGE SCALE GENOMIC DNA]</scope>
    <source>
        <strain evidence="10">CCUG 53270</strain>
    </source>
</reference>
<evidence type="ECO:0000256" key="8">
    <source>
        <dbReference type="RuleBase" id="RU364100"/>
    </source>
</evidence>
<keyword evidence="6" id="KW-0238">DNA-binding</keyword>
<evidence type="ECO:0000256" key="1">
    <source>
        <dbReference type="ARBA" id="ARBA00008136"/>
    </source>
</evidence>
<dbReference type="SUPFAM" id="SSF143081">
    <property type="entry name" value="BB1717-like"/>
    <property type="match status" value="1"/>
</dbReference>
<keyword evidence="2 8" id="KW-0645">Protease</keyword>
<organism evidence="9 10">
    <name type="scientific">Paenibacillus vulneris</name>
    <dbReference type="NCBI Taxonomy" id="1133364"/>
    <lineage>
        <taxon>Bacteria</taxon>
        <taxon>Bacillati</taxon>
        <taxon>Bacillota</taxon>
        <taxon>Bacilli</taxon>
        <taxon>Bacillales</taxon>
        <taxon>Paenibacillaceae</taxon>
        <taxon>Paenibacillus</taxon>
    </lineage>
</organism>
<evidence type="ECO:0000313" key="10">
    <source>
        <dbReference type="Proteomes" id="UP001597180"/>
    </source>
</evidence>
<dbReference type="PANTHER" id="PTHR13604">
    <property type="entry name" value="DC12-RELATED"/>
    <property type="match status" value="1"/>
</dbReference>
<accession>A0ABW3UXU3</accession>
<keyword evidence="10" id="KW-1185">Reference proteome</keyword>
<dbReference type="EMBL" id="JBHTLU010000056">
    <property type="protein sequence ID" value="MFD1225119.1"/>
    <property type="molecule type" value="Genomic_DNA"/>
</dbReference>
<protein>
    <recommendedName>
        <fullName evidence="8">Abasic site processing protein</fullName>
        <ecNumber evidence="8">3.4.-.-</ecNumber>
    </recommendedName>
</protein>
<sequence length="220" mass="25459">MCDRFNLTADLTELNDRYRLSKTMFYYANDRSLRPQQPITAITAKGNERILDEFRWGLMPFWAQDSVLVDSEAIYDKRAFDHLLKRQRCIIPASSFDRVTSLGRKKEQVQRYMTNDGQTFAMAGVYDVWSGSFGEELRTCSILIKRIQNNETGSMETVPFIMNEEQADTWLDTELFDKSALYRWMRTVELPPLRLLPDSWQDMADSQDQEDGAAAAHGIG</sequence>
<evidence type="ECO:0000256" key="6">
    <source>
        <dbReference type="ARBA" id="ARBA00023125"/>
    </source>
</evidence>
<comment type="caution">
    <text evidence="9">The sequence shown here is derived from an EMBL/GenBank/DDBJ whole genome shotgun (WGS) entry which is preliminary data.</text>
</comment>
<dbReference type="InterPro" id="IPR003738">
    <property type="entry name" value="SRAP"/>
</dbReference>
<keyword evidence="7" id="KW-0456">Lyase</keyword>
<comment type="similarity">
    <text evidence="1 8">Belongs to the SOS response-associated peptidase family.</text>
</comment>
<proteinExistence type="inferred from homology"/>
<gene>
    <name evidence="9" type="ORF">ACFQ4B_34075</name>
</gene>
<keyword evidence="3" id="KW-0227">DNA damage</keyword>
<dbReference type="PANTHER" id="PTHR13604:SF0">
    <property type="entry name" value="ABASIC SITE PROCESSING PROTEIN HMCES"/>
    <property type="match status" value="1"/>
</dbReference>
<dbReference type="Gene3D" id="3.90.1680.10">
    <property type="entry name" value="SOS response associated peptidase-like"/>
    <property type="match status" value="1"/>
</dbReference>
<evidence type="ECO:0000256" key="3">
    <source>
        <dbReference type="ARBA" id="ARBA00022763"/>
    </source>
</evidence>
<dbReference type="RefSeq" id="WP_345593236.1">
    <property type="nucleotide sequence ID" value="NZ_BAABJG010000044.1"/>
</dbReference>
<evidence type="ECO:0000256" key="4">
    <source>
        <dbReference type="ARBA" id="ARBA00022801"/>
    </source>
</evidence>
<evidence type="ECO:0000256" key="2">
    <source>
        <dbReference type="ARBA" id="ARBA00022670"/>
    </source>
</evidence>
<name>A0ABW3UXU3_9BACL</name>
<evidence type="ECO:0000256" key="5">
    <source>
        <dbReference type="ARBA" id="ARBA00023124"/>
    </source>
</evidence>
<evidence type="ECO:0000256" key="7">
    <source>
        <dbReference type="ARBA" id="ARBA00023239"/>
    </source>
</evidence>
<dbReference type="Pfam" id="PF02586">
    <property type="entry name" value="SRAP"/>
    <property type="match status" value="1"/>
</dbReference>
<evidence type="ECO:0000313" key="9">
    <source>
        <dbReference type="EMBL" id="MFD1225119.1"/>
    </source>
</evidence>
<keyword evidence="5" id="KW-0190">Covalent protein-DNA linkage</keyword>
<dbReference type="InterPro" id="IPR036590">
    <property type="entry name" value="SRAP-like"/>
</dbReference>
<keyword evidence="4 8" id="KW-0378">Hydrolase</keyword>